<evidence type="ECO:0000313" key="2">
    <source>
        <dbReference type="Proteomes" id="UP001446871"/>
    </source>
</evidence>
<accession>A0ABR1TJJ2</accession>
<comment type="caution">
    <text evidence="1">The sequence shown here is derived from an EMBL/GenBank/DDBJ whole genome shotgun (WGS) entry which is preliminary data.</text>
</comment>
<evidence type="ECO:0008006" key="3">
    <source>
        <dbReference type="Google" id="ProtNLM"/>
    </source>
</evidence>
<name>A0ABR1TJJ2_9PEZI</name>
<evidence type="ECO:0000313" key="1">
    <source>
        <dbReference type="EMBL" id="KAK8046810.1"/>
    </source>
</evidence>
<sequence>MAPREFYENNVNAAWQRSHELLTTPVPGTNCRLETVARIIIRRAKRVFRYLDYEDDVTSSAVFAAEWEHFADAINALDYWHLQTRTFEKVIRDLKAMHAHYLSLKYQYHRYKAYQERQEESRRTPSPKPSQGQRDIIGALEQNIASHLLLGSSFWIRVSLELQEELRWLRQWEKYGSPKSKAPQTPQCTWLMETLDLFYINDVNATVQIIQSTLTRRSEPFDSMCNRHAKLVKESREQTALNEVDRDIELLTTWVCKEYDTEVLERAIVSYKDKILNYQCQVAQARARIARSQNGVQLRRTASGRLMYQRG</sequence>
<keyword evidence="2" id="KW-1185">Reference proteome</keyword>
<proteinExistence type="predicted"/>
<protein>
    <recommendedName>
        <fullName evidence="3">Sfi1 spindle body domain-containing protein</fullName>
    </recommendedName>
</protein>
<organism evidence="1 2">
    <name type="scientific">Apiospora saccharicola</name>
    <dbReference type="NCBI Taxonomy" id="335842"/>
    <lineage>
        <taxon>Eukaryota</taxon>
        <taxon>Fungi</taxon>
        <taxon>Dikarya</taxon>
        <taxon>Ascomycota</taxon>
        <taxon>Pezizomycotina</taxon>
        <taxon>Sordariomycetes</taxon>
        <taxon>Xylariomycetidae</taxon>
        <taxon>Amphisphaeriales</taxon>
        <taxon>Apiosporaceae</taxon>
        <taxon>Apiospora</taxon>
    </lineage>
</organism>
<dbReference type="Proteomes" id="UP001446871">
    <property type="component" value="Unassembled WGS sequence"/>
</dbReference>
<dbReference type="EMBL" id="JAQQWM010000009">
    <property type="protein sequence ID" value="KAK8046810.1"/>
    <property type="molecule type" value="Genomic_DNA"/>
</dbReference>
<gene>
    <name evidence="1" type="ORF">PG996_014874</name>
</gene>
<reference evidence="1 2" key="1">
    <citation type="submission" date="2023-01" db="EMBL/GenBank/DDBJ databases">
        <title>Analysis of 21 Apiospora genomes using comparative genomics revels a genus with tremendous synthesis potential of carbohydrate active enzymes and secondary metabolites.</title>
        <authorList>
            <person name="Sorensen T."/>
        </authorList>
    </citation>
    <scope>NUCLEOTIDE SEQUENCE [LARGE SCALE GENOMIC DNA]</scope>
    <source>
        <strain evidence="1 2">CBS 83171</strain>
    </source>
</reference>